<comment type="caution">
    <text evidence="2">The sequence shown here is derived from an EMBL/GenBank/DDBJ whole genome shotgun (WGS) entry which is preliminary data.</text>
</comment>
<sequence length="93" mass="10047">MADVVVMKRMMKLEREAVIVAILADKLVVDVEAVTSSACLVEDLGADSLNFLDIALEINDVLGIELPPEGLASIRNVEDLYRVVHQAIAQASV</sequence>
<gene>
    <name evidence="2" type="ORF">D0894_08600</name>
</gene>
<dbReference type="Pfam" id="PF00550">
    <property type="entry name" value="PP-binding"/>
    <property type="match status" value="1"/>
</dbReference>
<dbReference type="PROSITE" id="PS50075">
    <property type="entry name" value="CARRIER"/>
    <property type="match status" value="1"/>
</dbReference>
<dbReference type="InterPro" id="IPR036736">
    <property type="entry name" value="ACP-like_sf"/>
</dbReference>
<dbReference type="SUPFAM" id="SSF47336">
    <property type="entry name" value="ACP-like"/>
    <property type="match status" value="1"/>
</dbReference>
<organism evidence="2 3">
    <name type="scientific">Pseudomonas monteilii</name>
    <dbReference type="NCBI Taxonomy" id="76759"/>
    <lineage>
        <taxon>Bacteria</taxon>
        <taxon>Pseudomonadati</taxon>
        <taxon>Pseudomonadota</taxon>
        <taxon>Gammaproteobacteria</taxon>
        <taxon>Pseudomonadales</taxon>
        <taxon>Pseudomonadaceae</taxon>
        <taxon>Pseudomonas</taxon>
    </lineage>
</organism>
<dbReference type="AlphaFoldDB" id="A0A399M911"/>
<dbReference type="EMBL" id="QWLL01000017">
    <property type="protein sequence ID" value="RII78282.1"/>
    <property type="molecule type" value="Genomic_DNA"/>
</dbReference>
<feature type="domain" description="Carrier" evidence="1">
    <location>
        <begin position="10"/>
        <end position="88"/>
    </location>
</feature>
<dbReference type="InterPro" id="IPR009081">
    <property type="entry name" value="PP-bd_ACP"/>
</dbReference>
<dbReference type="RefSeq" id="WP_119369398.1">
    <property type="nucleotide sequence ID" value="NZ_QWLL01000017.1"/>
</dbReference>
<accession>A0A399M911</accession>
<dbReference type="Gene3D" id="1.10.1200.10">
    <property type="entry name" value="ACP-like"/>
    <property type="match status" value="1"/>
</dbReference>
<reference evidence="2 3" key="1">
    <citation type="submission" date="2018-08" db="EMBL/GenBank/DDBJ databases">
        <title>Draft genome sequence of the cyanotroph, Pseudomonas monteilii BCN3.</title>
        <authorList>
            <person name="Jones L.B."/>
            <person name="Kunz D.A."/>
        </authorList>
    </citation>
    <scope>NUCLEOTIDE SEQUENCE [LARGE SCALE GENOMIC DNA]</scope>
    <source>
        <strain evidence="2 3">BCN3</strain>
    </source>
</reference>
<dbReference type="Proteomes" id="UP000265875">
    <property type="component" value="Unassembled WGS sequence"/>
</dbReference>
<proteinExistence type="predicted"/>
<evidence type="ECO:0000313" key="2">
    <source>
        <dbReference type="EMBL" id="RII78282.1"/>
    </source>
</evidence>
<protein>
    <submittedName>
        <fullName evidence="2">Acyl carrier protein</fullName>
    </submittedName>
</protein>
<name>A0A399M911_9PSED</name>
<evidence type="ECO:0000259" key="1">
    <source>
        <dbReference type="PROSITE" id="PS50075"/>
    </source>
</evidence>
<evidence type="ECO:0000313" key="3">
    <source>
        <dbReference type="Proteomes" id="UP000265875"/>
    </source>
</evidence>